<dbReference type="AlphaFoldDB" id="A0A4Y2CPH4"/>
<evidence type="ECO:0000313" key="3">
    <source>
        <dbReference type="Proteomes" id="UP000499080"/>
    </source>
</evidence>
<feature type="compositionally biased region" description="Polar residues" evidence="1">
    <location>
        <begin position="1"/>
        <end position="30"/>
    </location>
</feature>
<sequence length="128" mass="14449">MTHDLQWNSGFSKGLSKSNRPNTRRISVNRASECKDSKCNRPNTRRISGTGSKWADSTCNRPNTRDWIRGIGVSKCVIQREQAQYTTDLQWNSGLECMIQRATGPIHDGSSVESGFADQRNRPNKFTT</sequence>
<evidence type="ECO:0000256" key="1">
    <source>
        <dbReference type="SAM" id="MobiDB-lite"/>
    </source>
</evidence>
<protein>
    <submittedName>
        <fullName evidence="2">Uncharacterized protein</fullName>
    </submittedName>
</protein>
<feature type="compositionally biased region" description="Polar residues" evidence="1">
    <location>
        <begin position="40"/>
        <end position="56"/>
    </location>
</feature>
<keyword evidence="3" id="KW-1185">Reference proteome</keyword>
<reference evidence="2 3" key="1">
    <citation type="journal article" date="2019" name="Sci. Rep.">
        <title>Orb-weaving spider Araneus ventricosus genome elucidates the spidroin gene catalogue.</title>
        <authorList>
            <person name="Kono N."/>
            <person name="Nakamura H."/>
            <person name="Ohtoshi R."/>
            <person name="Moran D.A.P."/>
            <person name="Shinohara A."/>
            <person name="Yoshida Y."/>
            <person name="Fujiwara M."/>
            <person name="Mori M."/>
            <person name="Tomita M."/>
            <person name="Arakawa K."/>
        </authorList>
    </citation>
    <scope>NUCLEOTIDE SEQUENCE [LARGE SCALE GENOMIC DNA]</scope>
</reference>
<gene>
    <name evidence="2" type="ORF">AVEN_208485_1</name>
</gene>
<dbReference type="Proteomes" id="UP000499080">
    <property type="component" value="Unassembled WGS sequence"/>
</dbReference>
<organism evidence="2 3">
    <name type="scientific">Araneus ventricosus</name>
    <name type="common">Orbweaver spider</name>
    <name type="synonym">Epeira ventricosa</name>
    <dbReference type="NCBI Taxonomy" id="182803"/>
    <lineage>
        <taxon>Eukaryota</taxon>
        <taxon>Metazoa</taxon>
        <taxon>Ecdysozoa</taxon>
        <taxon>Arthropoda</taxon>
        <taxon>Chelicerata</taxon>
        <taxon>Arachnida</taxon>
        <taxon>Araneae</taxon>
        <taxon>Araneomorphae</taxon>
        <taxon>Entelegynae</taxon>
        <taxon>Araneoidea</taxon>
        <taxon>Araneidae</taxon>
        <taxon>Araneus</taxon>
    </lineage>
</organism>
<feature type="region of interest" description="Disordered" evidence="1">
    <location>
        <begin position="1"/>
        <end position="56"/>
    </location>
</feature>
<accession>A0A4Y2CPH4</accession>
<name>A0A4Y2CPH4_ARAVE</name>
<evidence type="ECO:0000313" key="2">
    <source>
        <dbReference type="EMBL" id="GBM06049.1"/>
    </source>
</evidence>
<comment type="caution">
    <text evidence="2">The sequence shown here is derived from an EMBL/GenBank/DDBJ whole genome shotgun (WGS) entry which is preliminary data.</text>
</comment>
<proteinExistence type="predicted"/>
<feature type="region of interest" description="Disordered" evidence="1">
    <location>
        <begin position="106"/>
        <end position="128"/>
    </location>
</feature>
<dbReference type="EMBL" id="BGPR01163917">
    <property type="protein sequence ID" value="GBM06049.1"/>
    <property type="molecule type" value="Genomic_DNA"/>
</dbReference>